<keyword evidence="2" id="KW-1185">Reference proteome</keyword>
<proteinExistence type="predicted"/>
<accession>A0ACC7MNY8</accession>
<reference evidence="1" key="1">
    <citation type="submission" date="2024-11" db="EMBL/GenBank/DDBJ databases">
        <authorList>
            <person name="Lucas J.A."/>
        </authorList>
    </citation>
    <scope>NUCLEOTIDE SEQUENCE</scope>
    <source>
        <strain evidence="1">Z 8.8</strain>
    </source>
</reference>
<dbReference type="EMBL" id="JBJHQE010000002">
    <property type="protein sequence ID" value="MFK9079428.1"/>
    <property type="molecule type" value="Genomic_DNA"/>
</dbReference>
<evidence type="ECO:0000313" key="2">
    <source>
        <dbReference type="Proteomes" id="UP001622950"/>
    </source>
</evidence>
<gene>
    <name evidence="1" type="primary">hxsD</name>
    <name evidence="1" type="ORF">ACJEBM_01875</name>
</gene>
<protein>
    <submittedName>
        <fullName evidence="1">His-Xaa-Ser system protein HxsD</fullName>
    </submittedName>
</protein>
<name>A0ACC7MNY8_9PSED</name>
<sequence>MDSKKMGWEVTVSVDSEIYPLSVVQRSAYALAQNLMIQIRQAENLIHLDAAPTLLAGGTGSVTSAQHARELILRSLNDFSLRAQIQHETSGLRELLAAAALRGAGV</sequence>
<evidence type="ECO:0000313" key="1">
    <source>
        <dbReference type="EMBL" id="MFK9079428.1"/>
    </source>
</evidence>
<dbReference type="Proteomes" id="UP001622950">
    <property type="component" value="Unassembled WGS sequence"/>
</dbReference>
<organism evidence="1 2">
    <name type="scientific">Pseudomonas neuropathica</name>
    <dbReference type="NCBI Taxonomy" id="2730425"/>
    <lineage>
        <taxon>Bacteria</taxon>
        <taxon>Pseudomonadati</taxon>
        <taxon>Pseudomonadota</taxon>
        <taxon>Gammaproteobacteria</taxon>
        <taxon>Pseudomonadales</taxon>
        <taxon>Pseudomonadaceae</taxon>
        <taxon>Pseudomonas</taxon>
    </lineage>
</organism>
<comment type="caution">
    <text evidence="1">The sequence shown here is derived from an EMBL/GenBank/DDBJ whole genome shotgun (WGS) entry which is preliminary data.</text>
</comment>